<dbReference type="InterPro" id="IPR009045">
    <property type="entry name" value="Zn_M74/Hedgehog-like"/>
</dbReference>
<dbReference type="Proteomes" id="UP000594057">
    <property type="component" value="Segment"/>
</dbReference>
<sequence>MMPREEIIKQLKPYFNVKELVCNHIYSRFGEQSWMFLSTLLLHVLLCLRTDILRMPMHINIGNMHQRGMRCNLCPLVKSKKGVYVSAHVTGNAIDFTCDDKTAEEIREIIKAKPLLLPCKVRLEEQCNWVHIDCYDDGTEDKITTFKA</sequence>
<dbReference type="SUPFAM" id="SSF55166">
    <property type="entry name" value="Hedgehog/DD-peptidase"/>
    <property type="match status" value="1"/>
</dbReference>
<keyword evidence="2" id="KW-1185">Reference proteome</keyword>
<evidence type="ECO:0000313" key="1">
    <source>
        <dbReference type="EMBL" id="QOR60016.1"/>
    </source>
</evidence>
<dbReference type="KEGG" id="vg:65131486"/>
<dbReference type="EMBL" id="MT774405">
    <property type="protein sequence ID" value="QOR60016.1"/>
    <property type="molecule type" value="Genomic_DNA"/>
</dbReference>
<proteinExistence type="predicted"/>
<protein>
    <submittedName>
        <fullName evidence="1">Peptidase/signaling protein</fullName>
    </submittedName>
</protein>
<reference evidence="1 2" key="1">
    <citation type="submission" date="2020-07" db="EMBL/GenBank/DDBJ databases">
        <title>Taxonomic proposal: Crassvirales, a new order of highly abundant and diverse bacterial viruses.</title>
        <authorList>
            <person name="Shkoporov A.N."/>
            <person name="Stockdale S.R."/>
            <person name="Guerin E."/>
            <person name="Ross R.P."/>
            <person name="Hill C."/>
        </authorList>
    </citation>
    <scope>NUCLEOTIDE SEQUENCE [LARGE SCALE GENOMIC DNA]</scope>
</reference>
<evidence type="ECO:0000313" key="2">
    <source>
        <dbReference type="Proteomes" id="UP000594057"/>
    </source>
</evidence>
<organism evidence="1 2">
    <name type="scientific">uncultured phage cr115_1</name>
    <dbReference type="NCBI Taxonomy" id="2772089"/>
    <lineage>
        <taxon>Viruses</taxon>
        <taxon>Duplodnaviria</taxon>
        <taxon>Heunggongvirae</taxon>
        <taxon>Uroviricota</taxon>
        <taxon>Caudoviricetes</taxon>
        <taxon>Crassvirales</taxon>
        <taxon>Suoliviridae</taxon>
        <taxon>Uncouvirinae</taxon>
        <taxon>Birpovirus</taxon>
        <taxon>Birpovirus hiberniae</taxon>
    </lineage>
</organism>
<name>A0A7M1S0D4_9CAUD</name>
<dbReference type="GeneID" id="65131486"/>
<dbReference type="Gene3D" id="3.30.1380.10">
    <property type="match status" value="1"/>
</dbReference>
<accession>A0A7M1S0D4</accession>
<dbReference type="RefSeq" id="YP_010112989.1">
    <property type="nucleotide sequence ID" value="NC_055898.1"/>
</dbReference>